<evidence type="ECO:0000259" key="7">
    <source>
        <dbReference type="PROSITE" id="PS51733"/>
    </source>
</evidence>
<dbReference type="PATRIC" id="fig|1705565.3.peg.3164"/>
<evidence type="ECO:0000313" key="9">
    <source>
        <dbReference type="Proteomes" id="UP000036932"/>
    </source>
</evidence>
<dbReference type="Proteomes" id="UP000036932">
    <property type="component" value="Unassembled WGS sequence"/>
</dbReference>
<dbReference type="InterPro" id="IPR013196">
    <property type="entry name" value="HTH_11"/>
</dbReference>
<dbReference type="PANTHER" id="PTHR12835">
    <property type="entry name" value="BIOTIN PROTEIN LIGASE"/>
    <property type="match status" value="1"/>
</dbReference>
<keyword evidence="5" id="KW-0805">Transcription regulation</keyword>
<evidence type="ECO:0000256" key="3">
    <source>
        <dbReference type="ARBA" id="ARBA00022840"/>
    </source>
</evidence>
<dbReference type="EMBL" id="LIUT01000001">
    <property type="protein sequence ID" value="KOR88812.1"/>
    <property type="molecule type" value="Genomic_DNA"/>
</dbReference>
<dbReference type="SUPFAM" id="SSF50037">
    <property type="entry name" value="C-terminal domain of transcriptional repressors"/>
    <property type="match status" value="1"/>
</dbReference>
<dbReference type="GO" id="GO:0005737">
    <property type="term" value="C:cytoplasm"/>
    <property type="evidence" value="ECO:0007669"/>
    <property type="project" value="TreeGrafter"/>
</dbReference>
<comment type="similarity">
    <text evidence="5">Belongs to the biotin--protein ligase family.</text>
</comment>
<dbReference type="Gene3D" id="1.10.10.10">
    <property type="entry name" value="Winged helix-like DNA-binding domain superfamily/Winged helix DNA-binding domain"/>
    <property type="match status" value="1"/>
</dbReference>
<dbReference type="NCBIfam" id="TIGR00121">
    <property type="entry name" value="birA_ligase"/>
    <property type="match status" value="1"/>
</dbReference>
<dbReference type="Pfam" id="PF03099">
    <property type="entry name" value="BPL_LplA_LipB"/>
    <property type="match status" value="1"/>
</dbReference>
<keyword evidence="3 5" id="KW-0067">ATP-binding</keyword>
<dbReference type="InterPro" id="IPR045864">
    <property type="entry name" value="aa-tRNA-synth_II/BPL/LPL"/>
</dbReference>
<organism evidence="8 9">
    <name type="scientific">Paenibacillus solani</name>
    <dbReference type="NCBI Taxonomy" id="1705565"/>
    <lineage>
        <taxon>Bacteria</taxon>
        <taxon>Bacillati</taxon>
        <taxon>Bacillota</taxon>
        <taxon>Bacilli</taxon>
        <taxon>Bacillales</taxon>
        <taxon>Paenibacillaceae</taxon>
        <taxon>Paenibacillus</taxon>
    </lineage>
</organism>
<dbReference type="SUPFAM" id="SSF46785">
    <property type="entry name" value="Winged helix' DNA-binding domain"/>
    <property type="match status" value="1"/>
</dbReference>
<dbReference type="Gene3D" id="3.30.930.10">
    <property type="entry name" value="Bira Bifunctional Protein, Domain 2"/>
    <property type="match status" value="1"/>
</dbReference>
<dbReference type="AlphaFoldDB" id="A0A0M1P323"/>
<dbReference type="HAMAP" id="MF_00978">
    <property type="entry name" value="Bifunct_BirA"/>
    <property type="match status" value="1"/>
</dbReference>
<evidence type="ECO:0000256" key="4">
    <source>
        <dbReference type="ARBA" id="ARBA00023267"/>
    </source>
</evidence>
<evidence type="ECO:0000256" key="2">
    <source>
        <dbReference type="ARBA" id="ARBA00022741"/>
    </source>
</evidence>
<dbReference type="GO" id="GO:0003677">
    <property type="term" value="F:DNA binding"/>
    <property type="evidence" value="ECO:0007669"/>
    <property type="project" value="UniProtKB-UniRule"/>
</dbReference>
<dbReference type="InterPro" id="IPR030855">
    <property type="entry name" value="Bifunct_BirA"/>
</dbReference>
<keyword evidence="9" id="KW-1185">Reference proteome</keyword>
<evidence type="ECO:0000256" key="5">
    <source>
        <dbReference type="HAMAP-Rule" id="MF_00978"/>
    </source>
</evidence>
<proteinExistence type="inferred from homology"/>
<dbReference type="Pfam" id="PF02237">
    <property type="entry name" value="BPL_C"/>
    <property type="match status" value="1"/>
</dbReference>
<protein>
    <recommendedName>
        <fullName evidence="5">Bifunctional ligase/repressor BirA</fullName>
    </recommendedName>
    <alternativeName>
        <fullName evidence="5">Biotin--[acetyl-CoA-carboxylase] ligase</fullName>
        <ecNumber evidence="5">6.3.4.15</ecNumber>
    </alternativeName>
    <alternativeName>
        <fullName evidence="5">Biotin--protein ligase</fullName>
    </alternativeName>
    <alternativeName>
        <fullName evidence="5">Biotin-[acetyl-CoA carboxylase] synthetase</fullName>
    </alternativeName>
</protein>
<dbReference type="GO" id="GO:0016740">
    <property type="term" value="F:transferase activity"/>
    <property type="evidence" value="ECO:0007669"/>
    <property type="project" value="UniProtKB-ARBA"/>
</dbReference>
<keyword evidence="5" id="KW-0804">Transcription</keyword>
<dbReference type="InterPro" id="IPR008988">
    <property type="entry name" value="Transcriptional_repressor_C"/>
</dbReference>
<keyword evidence="4 5" id="KW-0092">Biotin</keyword>
<name>A0A0M1P323_9BACL</name>
<feature type="binding site" evidence="5">
    <location>
        <position position="190"/>
    </location>
    <ligand>
        <name>biotin</name>
        <dbReference type="ChEBI" id="CHEBI:57586"/>
    </ligand>
</feature>
<keyword evidence="5" id="KW-0678">Repressor</keyword>
<comment type="caution">
    <text evidence="8">The sequence shown here is derived from an EMBL/GenBank/DDBJ whole genome shotgun (WGS) entry which is preliminary data.</text>
</comment>
<dbReference type="InterPro" id="IPR004143">
    <property type="entry name" value="BPL_LPL_catalytic"/>
</dbReference>
<dbReference type="EC" id="6.3.4.15" evidence="5"/>
<dbReference type="SUPFAM" id="SSF55681">
    <property type="entry name" value="Class II aaRS and biotin synthetases"/>
    <property type="match status" value="1"/>
</dbReference>
<keyword evidence="2 5" id="KW-0547">Nucleotide-binding</keyword>
<feature type="binding site" evidence="5">
    <location>
        <begin position="123"/>
        <end position="125"/>
    </location>
    <ligand>
        <name>biotin</name>
        <dbReference type="ChEBI" id="CHEBI:57586"/>
    </ligand>
</feature>
<keyword evidence="5" id="KW-0238">DNA-binding</keyword>
<dbReference type="GO" id="GO:0004077">
    <property type="term" value="F:biotin--[biotin carboxyl-carrier protein] ligase activity"/>
    <property type="evidence" value="ECO:0007669"/>
    <property type="project" value="UniProtKB-UniRule"/>
</dbReference>
<dbReference type="InterPro" id="IPR003142">
    <property type="entry name" value="BPL_C"/>
</dbReference>
<keyword evidence="1 5" id="KW-0436">Ligase</keyword>
<reference evidence="9" key="1">
    <citation type="submission" date="2015-08" db="EMBL/GenBank/DDBJ databases">
        <title>Genome sequencing project for genomic taxonomy and phylogenomics of Bacillus-like bacteria.</title>
        <authorList>
            <person name="Liu B."/>
            <person name="Wang J."/>
            <person name="Zhu Y."/>
            <person name="Liu G."/>
            <person name="Chen Q."/>
            <person name="Chen Z."/>
            <person name="Lan J."/>
            <person name="Che J."/>
            <person name="Ge C."/>
            <person name="Shi H."/>
            <person name="Pan Z."/>
            <person name="Liu X."/>
        </authorList>
    </citation>
    <scope>NUCLEOTIDE SEQUENCE [LARGE SCALE GENOMIC DNA]</scope>
    <source>
        <strain evidence="9">FJAT-22460</strain>
    </source>
</reference>
<dbReference type="RefSeq" id="WP_054401726.1">
    <property type="nucleotide sequence ID" value="NZ_LIUT01000001.1"/>
</dbReference>
<dbReference type="OrthoDB" id="9807064at2"/>
<dbReference type="PANTHER" id="PTHR12835:SF5">
    <property type="entry name" value="BIOTIN--PROTEIN LIGASE"/>
    <property type="match status" value="1"/>
</dbReference>
<sequence>MKESDQDTTLLHIFQENPGQFLSGEEISRRLSISRAAVWKQINKLRNLGYEFEAIPRMGYRMTDVPDTLSMDTLTAGMTSEYFGKPLILLDKTTSTQEDARQLAEEGASEGTLVISEEQTGGRGRMGKKFYSPRGKGIWMSLVLRPKQPLHLTQQLTLLTGVAVCRAIAKCTGVQMDIKWPNDILFQGKKVCGILLESATEDERVRYCIAGIGISANLKESDFPEDLRSVATSVRMAGGTAVNRTELIQSIMAEMEGLYQLYNEQGFTPIASLWEALSGSVGREVHVQTARERFSGMATGLNRDGALLVRNQAGELIPVYSGDIFFDTR</sequence>
<comment type="function">
    <text evidence="5">Acts both as a biotin--[acetyl-CoA-carboxylase] ligase and a repressor.</text>
</comment>
<evidence type="ECO:0000256" key="1">
    <source>
        <dbReference type="ARBA" id="ARBA00022598"/>
    </source>
</evidence>
<dbReference type="Pfam" id="PF08279">
    <property type="entry name" value="HTH_11"/>
    <property type="match status" value="1"/>
</dbReference>
<dbReference type="InterPro" id="IPR004408">
    <property type="entry name" value="Biotin_CoA_COase_ligase"/>
</dbReference>
<evidence type="ECO:0000313" key="8">
    <source>
        <dbReference type="EMBL" id="KOR88812.1"/>
    </source>
</evidence>
<accession>A0A0M1P323</accession>
<feature type="binding site" evidence="5">
    <location>
        <position position="119"/>
    </location>
    <ligand>
        <name>biotin</name>
        <dbReference type="ChEBI" id="CHEBI:57586"/>
    </ligand>
</feature>
<dbReference type="GO" id="GO:0009249">
    <property type="term" value="P:protein lipoylation"/>
    <property type="evidence" value="ECO:0007669"/>
    <property type="project" value="UniProtKB-ARBA"/>
</dbReference>
<comment type="caution">
    <text evidence="5">Lacks conserved residue(s) required for the propagation of feature annotation.</text>
</comment>
<dbReference type="GO" id="GO:0005524">
    <property type="term" value="F:ATP binding"/>
    <property type="evidence" value="ECO:0007669"/>
    <property type="project" value="UniProtKB-UniRule"/>
</dbReference>
<dbReference type="InterPro" id="IPR036390">
    <property type="entry name" value="WH_DNA-bd_sf"/>
</dbReference>
<feature type="domain" description="BPL/LPL catalytic" evidence="7">
    <location>
        <begin position="72"/>
        <end position="263"/>
    </location>
</feature>
<dbReference type="InterPro" id="IPR036388">
    <property type="entry name" value="WH-like_DNA-bd_sf"/>
</dbReference>
<feature type="region of interest" description="Disordered" evidence="6">
    <location>
        <begin position="105"/>
        <end position="127"/>
    </location>
</feature>
<dbReference type="PROSITE" id="PS51733">
    <property type="entry name" value="BPL_LPL_CATALYTIC"/>
    <property type="match status" value="1"/>
</dbReference>
<comment type="catalytic activity">
    <reaction evidence="5">
        <text>biotin + L-lysyl-[protein] + ATP = N(6)-biotinyl-L-lysyl-[protein] + AMP + diphosphate + H(+)</text>
        <dbReference type="Rhea" id="RHEA:11756"/>
        <dbReference type="Rhea" id="RHEA-COMP:9752"/>
        <dbReference type="Rhea" id="RHEA-COMP:10505"/>
        <dbReference type="ChEBI" id="CHEBI:15378"/>
        <dbReference type="ChEBI" id="CHEBI:29969"/>
        <dbReference type="ChEBI" id="CHEBI:30616"/>
        <dbReference type="ChEBI" id="CHEBI:33019"/>
        <dbReference type="ChEBI" id="CHEBI:57586"/>
        <dbReference type="ChEBI" id="CHEBI:83144"/>
        <dbReference type="ChEBI" id="CHEBI:456215"/>
        <dbReference type="EC" id="6.3.4.15"/>
    </reaction>
</comment>
<dbReference type="CDD" id="cd16442">
    <property type="entry name" value="BPL"/>
    <property type="match status" value="1"/>
</dbReference>
<dbReference type="GO" id="GO:0006355">
    <property type="term" value="P:regulation of DNA-templated transcription"/>
    <property type="evidence" value="ECO:0007669"/>
    <property type="project" value="UniProtKB-UniRule"/>
</dbReference>
<feature type="DNA-binding region" description="H-T-H motif" evidence="5">
    <location>
        <begin position="24"/>
        <end position="43"/>
    </location>
</feature>
<gene>
    <name evidence="5" type="primary">birA</name>
    <name evidence="8" type="ORF">AM231_06315</name>
</gene>
<evidence type="ECO:0000256" key="6">
    <source>
        <dbReference type="SAM" id="MobiDB-lite"/>
    </source>
</evidence>
<dbReference type="Gene3D" id="2.30.30.100">
    <property type="match status" value="1"/>
</dbReference>